<feature type="non-terminal residue" evidence="4">
    <location>
        <position position="1"/>
    </location>
</feature>
<gene>
    <name evidence="4" type="ORF">T265_15008</name>
</gene>
<dbReference type="PROSITE" id="PS50006">
    <property type="entry name" value="FHA_DOMAIN"/>
    <property type="match status" value="1"/>
</dbReference>
<dbReference type="CTD" id="20329174"/>
<dbReference type="SUPFAM" id="SSF49879">
    <property type="entry name" value="SMAD/FHA domain"/>
    <property type="match status" value="1"/>
</dbReference>
<dbReference type="Gene3D" id="2.60.200.20">
    <property type="match status" value="1"/>
</dbReference>
<dbReference type="InterPro" id="IPR051176">
    <property type="entry name" value="Cent_Immune-Sig_Mod"/>
</dbReference>
<name>A0A074Z430_OPIVI</name>
<protein>
    <recommendedName>
        <fullName evidence="3">FHA domain-containing protein</fullName>
    </recommendedName>
</protein>
<feature type="coiled-coil region" evidence="1">
    <location>
        <begin position="177"/>
        <end position="228"/>
    </location>
</feature>
<dbReference type="OrthoDB" id="687730at2759"/>
<feature type="coiled-coil region" evidence="1">
    <location>
        <begin position="263"/>
        <end position="346"/>
    </location>
</feature>
<evidence type="ECO:0000313" key="4">
    <source>
        <dbReference type="EMBL" id="KER21808.1"/>
    </source>
</evidence>
<keyword evidence="5" id="KW-1185">Reference proteome</keyword>
<dbReference type="KEGG" id="ovi:T265_15008"/>
<evidence type="ECO:0000256" key="2">
    <source>
        <dbReference type="SAM" id="MobiDB-lite"/>
    </source>
</evidence>
<proteinExistence type="predicted"/>
<feature type="coiled-coil region" evidence="1">
    <location>
        <begin position="577"/>
        <end position="674"/>
    </location>
</feature>
<reference evidence="4 5" key="1">
    <citation type="submission" date="2013-11" db="EMBL/GenBank/DDBJ databases">
        <title>Opisthorchis viverrini - life in the bile duct.</title>
        <authorList>
            <person name="Young N.D."/>
            <person name="Nagarajan N."/>
            <person name="Lin S.J."/>
            <person name="Korhonen P.K."/>
            <person name="Jex A.R."/>
            <person name="Hall R.S."/>
            <person name="Safavi-Hemami H."/>
            <person name="Kaewkong W."/>
            <person name="Bertrand D."/>
            <person name="Gao S."/>
            <person name="Seet Q."/>
            <person name="Wongkham S."/>
            <person name="Teh B.T."/>
            <person name="Wongkham C."/>
            <person name="Intapan P.M."/>
            <person name="Maleewong W."/>
            <person name="Yang X."/>
            <person name="Hu M."/>
            <person name="Wang Z."/>
            <person name="Hofmann A."/>
            <person name="Sternberg P.W."/>
            <person name="Tan P."/>
            <person name="Wang J."/>
            <person name="Gasser R.B."/>
        </authorList>
    </citation>
    <scope>NUCLEOTIDE SEQUENCE [LARGE SCALE GENOMIC DNA]</scope>
</reference>
<keyword evidence="1" id="KW-0175">Coiled coil</keyword>
<dbReference type="AlphaFoldDB" id="A0A074Z430"/>
<dbReference type="EMBL" id="KL596939">
    <property type="protein sequence ID" value="KER21808.1"/>
    <property type="molecule type" value="Genomic_DNA"/>
</dbReference>
<feature type="region of interest" description="Disordered" evidence="2">
    <location>
        <begin position="488"/>
        <end position="511"/>
    </location>
</feature>
<feature type="compositionally biased region" description="Low complexity" evidence="2">
    <location>
        <begin position="687"/>
        <end position="697"/>
    </location>
</feature>
<evidence type="ECO:0000256" key="1">
    <source>
        <dbReference type="SAM" id="Coils"/>
    </source>
</evidence>
<feature type="compositionally biased region" description="Polar residues" evidence="2">
    <location>
        <begin position="704"/>
        <end position="719"/>
    </location>
</feature>
<feature type="non-terminal residue" evidence="4">
    <location>
        <position position="796"/>
    </location>
</feature>
<feature type="region of interest" description="Disordered" evidence="2">
    <location>
        <begin position="687"/>
        <end position="725"/>
    </location>
</feature>
<dbReference type="InterPro" id="IPR000253">
    <property type="entry name" value="FHA_dom"/>
</dbReference>
<dbReference type="CDD" id="cd22679">
    <property type="entry name" value="FHA_SLMAP"/>
    <property type="match status" value="1"/>
</dbReference>
<evidence type="ECO:0000259" key="3">
    <source>
        <dbReference type="PROSITE" id="PS50006"/>
    </source>
</evidence>
<dbReference type="STRING" id="6198.A0A074Z430"/>
<sequence length="796" mass="89689">SGSYAGENGKYPILILTSQGDSHPFQQRTIVLDDVIKVGRSVARAKPADNNAIFDCKVLSRSHALIWHKFGRFWLRDTNSSNGTFVNNTRVPKPTEPNSDREIFSGDIIRFGVDVVEHETTHGCIIARVTLFHANGVEAKQHVDRMSVTNGSVGIETLYAEQVFRLAHSVGEAMFREQVLERKLESLNRLLQDTRKSSEAGWQAMLNEERLLRKLDLYESQLAIMKQDFPEDSLQAQLRQVLDEKCSLEKASELMLARILCEKTEALTKVTNLECRLSDSERECARLRQDCEATQEAYQSITTEHQSKMMELVRLEQQLQDIQTEKENLEALLRERTKEAEVLQENLAKKTKVSKPSSNLFLGESDKETNFALNGIDNGPFENPEHIGDKVDVTDQLQSSLNQRADLVRDEIALSDLTELDRYCELQERLATSEANFEQMLDSTSDGISMHLMDSVRQFHQSMQLIKSLQDELASLAQLKSTLSRELKQATADPIKSSRPPVENNDSRLPNQSDEVYPLIDEDVQEINDHGFSNTLNRARSITARVAACHARAEASLSSYCAEQRRQTDICNSSEDLRTARSEVETYKQMAETFKQQDVVKSDLLLSVREECDTLRKRIASIEADMITSREDHQRLIAEARRTRSEADELRQERDALNDQVNTCNQRIEQLQSALRTTLLGPMATPAANTITNSTSTAHRETDAQSTPISHPGTSSTAQPPVLLSPGPGSMLTSLNCYLSLPVGFSFCDHSDNGTSVCGHDIHILPVREVRSVRWIAPNIIVHPPDRPVYADFYFT</sequence>
<dbReference type="InterPro" id="IPR008984">
    <property type="entry name" value="SMAD_FHA_dom_sf"/>
</dbReference>
<dbReference type="PANTHER" id="PTHR15715">
    <property type="entry name" value="CENTROSOMAL PROTEIN OF 170 KDA"/>
    <property type="match status" value="1"/>
</dbReference>
<organism evidence="4 5">
    <name type="scientific">Opisthorchis viverrini</name>
    <name type="common">Southeast Asian liver fluke</name>
    <dbReference type="NCBI Taxonomy" id="6198"/>
    <lineage>
        <taxon>Eukaryota</taxon>
        <taxon>Metazoa</taxon>
        <taxon>Spiralia</taxon>
        <taxon>Lophotrochozoa</taxon>
        <taxon>Platyhelminthes</taxon>
        <taxon>Trematoda</taxon>
        <taxon>Digenea</taxon>
        <taxon>Opisthorchiida</taxon>
        <taxon>Opisthorchiata</taxon>
        <taxon>Opisthorchiidae</taxon>
        <taxon>Opisthorchis</taxon>
    </lineage>
</organism>
<dbReference type="Pfam" id="PF00498">
    <property type="entry name" value="FHA"/>
    <property type="match status" value="1"/>
</dbReference>
<dbReference type="PANTHER" id="PTHR15715:SF37">
    <property type="entry name" value="LD47843P"/>
    <property type="match status" value="1"/>
</dbReference>
<feature type="domain" description="FHA" evidence="3">
    <location>
        <begin position="36"/>
        <end position="91"/>
    </location>
</feature>
<dbReference type="SMART" id="SM00240">
    <property type="entry name" value="FHA"/>
    <property type="match status" value="1"/>
</dbReference>
<accession>A0A074Z430</accession>
<dbReference type="Proteomes" id="UP000054324">
    <property type="component" value="Unassembled WGS sequence"/>
</dbReference>
<dbReference type="GeneID" id="20329174"/>
<evidence type="ECO:0000313" key="5">
    <source>
        <dbReference type="Proteomes" id="UP000054324"/>
    </source>
</evidence>
<dbReference type="CDD" id="cd21911">
    <property type="entry name" value="CC1_SLMAP"/>
    <property type="match status" value="1"/>
</dbReference>
<dbReference type="RefSeq" id="XP_009174438.1">
    <property type="nucleotide sequence ID" value="XM_009176174.1"/>
</dbReference>